<name>D4LBN5_RUMC1</name>
<dbReference type="SUPFAM" id="SSF102114">
    <property type="entry name" value="Radical SAM enzymes"/>
    <property type="match status" value="1"/>
</dbReference>
<dbReference type="SFLD" id="SFLDS00029">
    <property type="entry name" value="Radical_SAM"/>
    <property type="match status" value="1"/>
</dbReference>
<dbReference type="CDD" id="cd01335">
    <property type="entry name" value="Radical_SAM"/>
    <property type="match status" value="1"/>
</dbReference>
<dbReference type="GO" id="GO:0051536">
    <property type="term" value="F:iron-sulfur cluster binding"/>
    <property type="evidence" value="ECO:0007669"/>
    <property type="project" value="InterPro"/>
</dbReference>
<organism evidence="2 3">
    <name type="scientific">Ruminococcus champanellensis (strain DSM 18848 / JCM 17042 / KCTC 15320 / 18P13)</name>
    <dbReference type="NCBI Taxonomy" id="213810"/>
    <lineage>
        <taxon>Bacteria</taxon>
        <taxon>Bacillati</taxon>
        <taxon>Bacillota</taxon>
        <taxon>Clostridia</taxon>
        <taxon>Eubacteriales</taxon>
        <taxon>Oscillospiraceae</taxon>
        <taxon>Ruminococcus</taxon>
    </lineage>
</organism>
<dbReference type="SMART" id="SM00729">
    <property type="entry name" value="Elp3"/>
    <property type="match status" value="1"/>
</dbReference>
<dbReference type="SFLD" id="SFLDG01082">
    <property type="entry name" value="B12-binding_domain_containing"/>
    <property type="match status" value="1"/>
</dbReference>
<evidence type="ECO:0000313" key="3">
    <source>
        <dbReference type="Proteomes" id="UP000007054"/>
    </source>
</evidence>
<accession>D4LBN5</accession>
<dbReference type="HOGENOM" id="CLU_011543_3_2_9"/>
<gene>
    <name evidence="2" type="ordered locus">RUM_08500</name>
</gene>
<dbReference type="Gene3D" id="3.80.30.20">
    <property type="entry name" value="tm_1862 like domain"/>
    <property type="match status" value="1"/>
</dbReference>
<feature type="domain" description="Radical SAM core" evidence="1">
    <location>
        <begin position="265"/>
        <end position="509"/>
    </location>
</feature>
<dbReference type="PANTHER" id="PTHR42731:SF1">
    <property type="entry name" value="RADICAL SAM DOMAIN PROTEIN"/>
    <property type="match status" value="1"/>
</dbReference>
<dbReference type="Pfam" id="PF04055">
    <property type="entry name" value="Radical_SAM"/>
    <property type="match status" value="1"/>
</dbReference>
<dbReference type="PANTHER" id="PTHR42731">
    <property type="entry name" value="SLL1084 PROTEIN"/>
    <property type="match status" value="1"/>
</dbReference>
<evidence type="ECO:0000259" key="1">
    <source>
        <dbReference type="PROSITE" id="PS51918"/>
    </source>
</evidence>
<dbReference type="InterPro" id="IPR023862">
    <property type="entry name" value="CHP03960_rSAM"/>
</dbReference>
<protein>
    <submittedName>
        <fullName evidence="2">Fe-S oxidoreductase</fullName>
    </submittedName>
</protein>
<dbReference type="Proteomes" id="UP000007054">
    <property type="component" value="Chromosome"/>
</dbReference>
<dbReference type="InterPro" id="IPR006638">
    <property type="entry name" value="Elp3/MiaA/NifB-like_rSAM"/>
</dbReference>
<dbReference type="InterPro" id="IPR007197">
    <property type="entry name" value="rSAM"/>
</dbReference>
<dbReference type="KEGG" id="rch:RUM_08500"/>
<dbReference type="InterPro" id="IPR023404">
    <property type="entry name" value="rSAM_horseshoe"/>
</dbReference>
<dbReference type="GO" id="GO:0003824">
    <property type="term" value="F:catalytic activity"/>
    <property type="evidence" value="ECO:0007669"/>
    <property type="project" value="InterPro"/>
</dbReference>
<evidence type="ECO:0000313" key="2">
    <source>
        <dbReference type="EMBL" id="CBL17030.1"/>
    </source>
</evidence>
<dbReference type="EMBL" id="FP929052">
    <property type="protein sequence ID" value="CBL17030.1"/>
    <property type="molecule type" value="Genomic_DNA"/>
</dbReference>
<dbReference type="InterPro" id="IPR045784">
    <property type="entry name" value="Radical_SAM_N2"/>
</dbReference>
<proteinExistence type="predicted"/>
<reference evidence="2" key="2">
    <citation type="submission" date="2010-03" db="EMBL/GenBank/DDBJ databases">
        <authorList>
            <person name="Pajon A."/>
        </authorList>
    </citation>
    <scope>NUCLEOTIDE SEQUENCE</scope>
    <source>
        <strain evidence="2">Type strain: 18P13</strain>
    </source>
</reference>
<keyword evidence="3" id="KW-1185">Reference proteome</keyword>
<dbReference type="PATRIC" id="fig|213810.4.peg.764"/>
<dbReference type="AlphaFoldDB" id="D4LBN5"/>
<dbReference type="NCBIfam" id="TIGR03960">
    <property type="entry name" value="rSAM_fuse_unch"/>
    <property type="match status" value="1"/>
</dbReference>
<sequence length="630" mass="71925">MDVSNHIEEHSMLKEKIEKYLLSVQKPARYIGGEAGSIYKDKSKVDVRFAFCFPDCYDIGMSHLGMKILYSLTNQRENYWCERVFAPWPDFEQIMREHDIPLYGLESLEPIRDFDFIGFTLQYELSYTNILNMLDLAGVPVYAKDRGTAIAPLVVAGGPCACNPEPLADFFDLFILGEGEEVNLELMDLYHRMRQEGADRQAFLRAAARIEGIYVPSLYEVTYHPDGTIQAVTPKDGAPATVKKRIIRDFDKVFYPDNFVVPFTEIVQDRVSVEVLRGCIRGCRFCQAGFLYRPFREKSAETVYGESKALCENTGYDEVSLSSLSTSDHSQIDPMLRKLLTYTEEEKINLSLPSLRIDNFSEGLMNQIKRVRKSGLTFAPEAGTQRMRDVINKNVTEEEVMKTCRIAFEGGYDTVKLYFMMGLPTETDADIVGIAQLAQKVVDLFYENPHRPKGKNVQVSISTATFVPKPFTPFEFEPQATHAQIEHKQQVLRDAIQSKKIRAALHQSDASLLEAALARGDRRLSEVLYRAWKKGSTFDSWGERFDYSRWQEAFREAELDPAFYANRTRSYDEVFPWDHLDYYVSKDFFIRENQRAHQSLTTPNCRLQCAGCGVNQKVGGACFAEDPDGV</sequence>
<reference evidence="2" key="1">
    <citation type="submission" date="2010-03" db="EMBL/GenBank/DDBJ databases">
        <title>The genome sequence of Ruminococcus sp. 18P13.</title>
        <authorList>
            <consortium name="metaHIT consortium -- http://www.metahit.eu/"/>
            <person name="Pajon A."/>
            <person name="Turner K."/>
            <person name="Parkhill J."/>
            <person name="Bernalier A."/>
        </authorList>
    </citation>
    <scope>NUCLEOTIDE SEQUENCE [LARGE SCALE GENOMIC DNA]</scope>
    <source>
        <strain evidence="2">Type strain: 18P13</strain>
    </source>
</reference>
<dbReference type="PROSITE" id="PS51918">
    <property type="entry name" value="RADICAL_SAM"/>
    <property type="match status" value="1"/>
</dbReference>
<dbReference type="STRING" id="213810.RUM_08500"/>
<dbReference type="InterPro" id="IPR058240">
    <property type="entry name" value="rSAM_sf"/>
</dbReference>
<dbReference type="Pfam" id="PF19864">
    <property type="entry name" value="Radical_SAM_N2"/>
    <property type="match status" value="1"/>
</dbReference>